<dbReference type="Gene3D" id="1.10.260.40">
    <property type="entry name" value="lambda repressor-like DNA-binding domains"/>
    <property type="match status" value="1"/>
</dbReference>
<dbReference type="KEGG" id="eaz:JHT90_02130"/>
<protein>
    <submittedName>
        <fullName evidence="2">Helix-turn-helix transcriptional regulator</fullName>
    </submittedName>
</protein>
<dbReference type="InterPro" id="IPR010982">
    <property type="entry name" value="Lambda_DNA-bd_dom_sf"/>
</dbReference>
<evidence type="ECO:0000313" key="3">
    <source>
        <dbReference type="Proteomes" id="UP000595278"/>
    </source>
</evidence>
<dbReference type="GO" id="GO:0003677">
    <property type="term" value="F:DNA binding"/>
    <property type="evidence" value="ECO:0007669"/>
    <property type="project" value="InterPro"/>
</dbReference>
<feature type="domain" description="HTH cro/C1-type" evidence="1">
    <location>
        <begin position="16"/>
        <end position="70"/>
    </location>
</feature>
<gene>
    <name evidence="2" type="ORF">JHT90_02130</name>
</gene>
<evidence type="ECO:0000313" key="2">
    <source>
        <dbReference type="EMBL" id="QQP86076.1"/>
    </source>
</evidence>
<reference evidence="2 3" key="1">
    <citation type="submission" date="2021-01" db="EMBL/GenBank/DDBJ databases">
        <title>Entomomonas sp. F2A isolated from a house cricket (Acheta domesticus).</title>
        <authorList>
            <person name="Spergser J."/>
            <person name="Busse H.-J."/>
        </authorList>
    </citation>
    <scope>NUCLEOTIDE SEQUENCE [LARGE SCALE GENOMIC DNA]</scope>
    <source>
        <strain evidence="2 3">F2A</strain>
    </source>
</reference>
<dbReference type="RefSeq" id="WP_201093537.1">
    <property type="nucleotide sequence ID" value="NZ_CP067393.1"/>
</dbReference>
<dbReference type="SMART" id="SM00530">
    <property type="entry name" value="HTH_XRE"/>
    <property type="match status" value="1"/>
</dbReference>
<evidence type="ECO:0000259" key="1">
    <source>
        <dbReference type="PROSITE" id="PS50943"/>
    </source>
</evidence>
<dbReference type="Pfam" id="PF01381">
    <property type="entry name" value="HTH_3"/>
    <property type="match status" value="1"/>
</dbReference>
<sequence length="94" mass="11051">MVSTRTTPYQAMIALLKKARIQKKLSQRAVAKLCGKSQSYVTQYERCETRLDIIDYYGLARLLDVTDEQIIKTLHRYYDEHPIDKILNDQKKTN</sequence>
<dbReference type="EMBL" id="CP067393">
    <property type="protein sequence ID" value="QQP86076.1"/>
    <property type="molecule type" value="Genomic_DNA"/>
</dbReference>
<dbReference type="PROSITE" id="PS50943">
    <property type="entry name" value="HTH_CROC1"/>
    <property type="match status" value="1"/>
</dbReference>
<proteinExistence type="predicted"/>
<keyword evidence="3" id="KW-1185">Reference proteome</keyword>
<name>A0A974RXA6_9GAMM</name>
<accession>A0A974RXA6</accession>
<dbReference type="SUPFAM" id="SSF47413">
    <property type="entry name" value="lambda repressor-like DNA-binding domains"/>
    <property type="match status" value="1"/>
</dbReference>
<dbReference type="AlphaFoldDB" id="A0A974RXA6"/>
<organism evidence="2 3">
    <name type="scientific">Entomomonas asaccharolytica</name>
    <dbReference type="NCBI Taxonomy" id="2785331"/>
    <lineage>
        <taxon>Bacteria</taxon>
        <taxon>Pseudomonadati</taxon>
        <taxon>Pseudomonadota</taxon>
        <taxon>Gammaproteobacteria</taxon>
        <taxon>Pseudomonadales</taxon>
        <taxon>Pseudomonadaceae</taxon>
        <taxon>Entomomonas</taxon>
    </lineage>
</organism>
<dbReference type="CDD" id="cd00093">
    <property type="entry name" value="HTH_XRE"/>
    <property type="match status" value="1"/>
</dbReference>
<dbReference type="InterPro" id="IPR001387">
    <property type="entry name" value="Cro/C1-type_HTH"/>
</dbReference>
<dbReference type="Proteomes" id="UP000595278">
    <property type="component" value="Chromosome"/>
</dbReference>